<dbReference type="Proteomes" id="UP000399805">
    <property type="component" value="Unassembled WGS sequence"/>
</dbReference>
<dbReference type="RefSeq" id="WP_155546581.1">
    <property type="nucleotide sequence ID" value="NZ_CABVGP010000002.1"/>
</dbReference>
<dbReference type="EMBL" id="CABVGP010000002">
    <property type="protein sequence ID" value="VVJ21681.1"/>
    <property type="molecule type" value="Genomic_DNA"/>
</dbReference>
<evidence type="ECO:0000313" key="2">
    <source>
        <dbReference type="EMBL" id="VVJ21681.1"/>
    </source>
</evidence>
<feature type="region of interest" description="Disordered" evidence="1">
    <location>
        <begin position="34"/>
        <end position="76"/>
    </location>
</feature>
<sequence>MLAEPTSEERSRAVRVVQRYAHDSHDEAELKAMLGLDRAEPAPPRRRPHGPLSADELHDMLAPFAAERSRRPDGAR</sequence>
<reference evidence="2 3" key="1">
    <citation type="submission" date="2019-09" db="EMBL/GenBank/DDBJ databases">
        <authorList>
            <person name="Leyn A S."/>
        </authorList>
    </citation>
    <scope>NUCLEOTIDE SEQUENCE [LARGE SCALE GENOMIC DNA]</scope>
    <source>
        <strain evidence="2">AA231_1</strain>
    </source>
</reference>
<evidence type="ECO:0000313" key="3">
    <source>
        <dbReference type="Proteomes" id="UP000399805"/>
    </source>
</evidence>
<organism evidence="2 3">
    <name type="scientific">Amycolatopsis camponoti</name>
    <dbReference type="NCBI Taxonomy" id="2606593"/>
    <lineage>
        <taxon>Bacteria</taxon>
        <taxon>Bacillati</taxon>
        <taxon>Actinomycetota</taxon>
        <taxon>Actinomycetes</taxon>
        <taxon>Pseudonocardiales</taxon>
        <taxon>Pseudonocardiaceae</taxon>
        <taxon>Amycolatopsis</taxon>
    </lineage>
</organism>
<gene>
    <name evidence="2" type="ORF">AA23TX_06702</name>
</gene>
<feature type="compositionally biased region" description="Basic and acidic residues" evidence="1">
    <location>
        <begin position="67"/>
        <end position="76"/>
    </location>
</feature>
<dbReference type="AlphaFoldDB" id="A0A6I8LX32"/>
<accession>A0A6I8LX32</accession>
<keyword evidence="3" id="KW-1185">Reference proteome</keyword>
<proteinExistence type="predicted"/>
<evidence type="ECO:0000256" key="1">
    <source>
        <dbReference type="SAM" id="MobiDB-lite"/>
    </source>
</evidence>
<name>A0A6I8LX32_9PSEU</name>
<protein>
    <submittedName>
        <fullName evidence="2">Uncharacterized protein</fullName>
    </submittedName>
</protein>